<dbReference type="InterPro" id="IPR043129">
    <property type="entry name" value="ATPase_NBD"/>
</dbReference>
<gene>
    <name evidence="2" type="ORF">D6T64_08455</name>
</gene>
<dbReference type="AlphaFoldDB" id="A0A3A5MIW5"/>
<protein>
    <recommendedName>
        <fullName evidence="1">ATPase BadF/BadG/BcrA/BcrD type domain-containing protein</fullName>
    </recommendedName>
</protein>
<dbReference type="OrthoDB" id="8701357at2"/>
<sequence length="314" mass="32081">MTVEVTARGATLLAIDAGQTGIRARLRGLGVARDFDFDALRTDTALLPQIVAVVAQVGAAAGRTIDTVCAGISGFTAVECDPRQLAAAGRDSGVRQVALAHDSVTSYLGALGAAQGVVVASGTGVVTLAVGDSEVARVDGWGNLIGDAGSGYWLGRAGLEAVMRAHDGRGAPTALTQRASEEFVDLEFAYLDLQSDPGRVRRIASYARWVTECADTDAVAAALCARAADELVLSAATGLRRVGEAVRSTPVAGRIGGVFASAAIATRFDAGLRAIWPNVDIFAAAGSALDGAAFLAHLSPDSALSPFVARYAEP</sequence>
<dbReference type="PANTHER" id="PTHR43190">
    <property type="entry name" value="N-ACETYL-D-GLUCOSAMINE KINASE"/>
    <property type="match status" value="1"/>
</dbReference>
<dbReference type="PANTHER" id="PTHR43190:SF3">
    <property type="entry name" value="N-ACETYL-D-GLUCOSAMINE KINASE"/>
    <property type="match status" value="1"/>
</dbReference>
<organism evidence="2 3">
    <name type="scientific">Cryobacterium melibiosiphilum</name>
    <dbReference type="NCBI Taxonomy" id="995039"/>
    <lineage>
        <taxon>Bacteria</taxon>
        <taxon>Bacillati</taxon>
        <taxon>Actinomycetota</taxon>
        <taxon>Actinomycetes</taxon>
        <taxon>Micrococcales</taxon>
        <taxon>Microbacteriaceae</taxon>
        <taxon>Cryobacterium</taxon>
    </lineage>
</organism>
<evidence type="ECO:0000313" key="3">
    <source>
        <dbReference type="Proteomes" id="UP000272015"/>
    </source>
</evidence>
<proteinExistence type="predicted"/>
<dbReference type="SUPFAM" id="SSF53067">
    <property type="entry name" value="Actin-like ATPase domain"/>
    <property type="match status" value="1"/>
</dbReference>
<dbReference type="Proteomes" id="UP000272015">
    <property type="component" value="Unassembled WGS sequence"/>
</dbReference>
<dbReference type="Gene3D" id="3.30.420.40">
    <property type="match status" value="2"/>
</dbReference>
<dbReference type="InterPro" id="IPR052519">
    <property type="entry name" value="Euk-type_GlcNAc_Kinase"/>
</dbReference>
<dbReference type="Pfam" id="PF01869">
    <property type="entry name" value="BcrAD_BadFG"/>
    <property type="match status" value="1"/>
</dbReference>
<dbReference type="RefSeq" id="WP_119974178.1">
    <property type="nucleotide sequence ID" value="NZ_JBHSQA010000016.1"/>
</dbReference>
<evidence type="ECO:0000313" key="2">
    <source>
        <dbReference type="EMBL" id="RJT88985.1"/>
    </source>
</evidence>
<reference evidence="2 3" key="1">
    <citation type="submission" date="2018-09" db="EMBL/GenBank/DDBJ databases">
        <title>Novel species of Cryobacterium.</title>
        <authorList>
            <person name="Liu Q."/>
            <person name="Xin Y.-H."/>
        </authorList>
    </citation>
    <scope>NUCLEOTIDE SEQUENCE [LARGE SCALE GENOMIC DNA]</scope>
    <source>
        <strain evidence="2 3">Hh39</strain>
    </source>
</reference>
<dbReference type="InterPro" id="IPR002731">
    <property type="entry name" value="ATPase_BadF"/>
</dbReference>
<keyword evidence="3" id="KW-1185">Reference proteome</keyword>
<evidence type="ECO:0000259" key="1">
    <source>
        <dbReference type="Pfam" id="PF01869"/>
    </source>
</evidence>
<dbReference type="EMBL" id="QZVS01000078">
    <property type="protein sequence ID" value="RJT88985.1"/>
    <property type="molecule type" value="Genomic_DNA"/>
</dbReference>
<name>A0A3A5MIW5_9MICO</name>
<accession>A0A3A5MIW5</accession>
<feature type="domain" description="ATPase BadF/BadG/BcrA/BcrD type" evidence="1">
    <location>
        <begin position="59"/>
        <end position="270"/>
    </location>
</feature>
<comment type="caution">
    <text evidence="2">The sequence shown here is derived from an EMBL/GenBank/DDBJ whole genome shotgun (WGS) entry which is preliminary data.</text>
</comment>